<evidence type="ECO:0000256" key="1">
    <source>
        <dbReference type="ARBA" id="ARBA00004474"/>
    </source>
</evidence>
<dbReference type="InterPro" id="IPR007570">
    <property type="entry name" value="Uncharacterised_Ycf23"/>
</dbReference>
<organism evidence="5">
    <name type="scientific">Centroceras clavulatum</name>
    <dbReference type="NCBI Taxonomy" id="159503"/>
    <lineage>
        <taxon>Eukaryota</taxon>
        <taxon>Rhodophyta</taxon>
        <taxon>Florideophyceae</taxon>
        <taxon>Rhodymeniophycidae</taxon>
        <taxon>Ceramiales</taxon>
        <taxon>Ceramiaceae</taxon>
        <taxon>Centroceras</taxon>
    </lineage>
</organism>
<reference evidence="5" key="2">
    <citation type="submission" date="2019-04" db="EMBL/GenBank/DDBJ databases">
        <authorList>
            <person name="Pasella M."/>
        </authorList>
    </citation>
    <scope>NUCLEOTIDE SEQUENCE</scope>
    <source>
        <strain evidence="5">HV6547_2</strain>
    </source>
</reference>
<accession>A0A4D6WRE5</accession>
<evidence type="ECO:0000313" key="5">
    <source>
        <dbReference type="EMBL" id="QCI05148.1"/>
    </source>
</evidence>
<name>A0A4D6WRE5_9FLOR</name>
<proteinExistence type="inferred from homology"/>
<gene>
    <name evidence="5" type="primary">ycf23</name>
</gene>
<sequence length="281" mass="31692">MFNKKLKNSFTNKQVIKIISGINNFNTSNIVKYVKTCEISNATYVDIAADPTIVSFVKKISNLPICVSSINIKSLYNSVLAGADIIEIGNFDIFYSKGFIISPQQIKNMSYQLRIMFPTIDICVTLPYWLSLDQQIKLAIYLESIGINIIQTEGHLSKDINSQLFKKYIKNYNLYNCVFKASSSLASVYGLSKNINLPIIASSRMNVLNSSIALSYGASGIGIKSSISNFSNITQMSSYINEIKYSLNISKTYRNIAKSKNNYYCYSNNIDYDDQMLFYNV</sequence>
<evidence type="ECO:0000256" key="3">
    <source>
        <dbReference type="ARBA" id="ARBA00021523"/>
    </source>
</evidence>
<dbReference type="EMBL" id="MK814618">
    <property type="protein sequence ID" value="QCI05148.1"/>
    <property type="molecule type" value="Genomic_DNA"/>
</dbReference>
<keyword evidence="4 5" id="KW-0934">Plastid</keyword>
<comment type="similarity">
    <text evidence="2">Belongs to the ycf23 family.</text>
</comment>
<evidence type="ECO:0000256" key="2">
    <source>
        <dbReference type="ARBA" id="ARBA00009664"/>
    </source>
</evidence>
<dbReference type="GO" id="GO:0009536">
    <property type="term" value="C:plastid"/>
    <property type="evidence" value="ECO:0007669"/>
    <property type="project" value="UniProtKB-SubCell"/>
</dbReference>
<dbReference type="SUPFAM" id="SSF51395">
    <property type="entry name" value="FMN-linked oxidoreductases"/>
    <property type="match status" value="1"/>
</dbReference>
<comment type="subcellular location">
    <subcellularLocation>
        <location evidence="1">Plastid</location>
    </subcellularLocation>
</comment>
<dbReference type="Pfam" id="PF04481">
    <property type="entry name" value="DUF561"/>
    <property type="match status" value="1"/>
</dbReference>
<protein>
    <recommendedName>
        <fullName evidence="3">Uncharacterized protein ycf23</fullName>
    </recommendedName>
</protein>
<dbReference type="AlphaFoldDB" id="A0A4D6WRE5"/>
<evidence type="ECO:0000256" key="4">
    <source>
        <dbReference type="ARBA" id="ARBA00022640"/>
    </source>
</evidence>
<dbReference type="PANTHER" id="PTHR36895">
    <property type="match status" value="1"/>
</dbReference>
<dbReference type="PANTHER" id="PTHR36895:SF1">
    <property type="entry name" value="YCF23 PROTEIN"/>
    <property type="match status" value="1"/>
</dbReference>
<reference evidence="5" key="1">
    <citation type="journal article" date="2019" name="Mol. Phylogenet. Evol.">
        <title>Morphological evolution and classification of the red algal order Ceramiales inferred using plastid phylogenomics.</title>
        <authorList>
            <person name="Diaz-Tapia P."/>
            <person name="Pasella M.M."/>
            <person name="Verbruggen H."/>
            <person name="Maggs C.A."/>
        </authorList>
    </citation>
    <scope>NUCLEOTIDE SEQUENCE</scope>
    <source>
        <strain evidence="5">HV6547_2</strain>
    </source>
</reference>
<geneLocation type="plastid" evidence="5"/>